<gene>
    <name evidence="7 10" type="primary">pyrF</name>
    <name evidence="10" type="ORF">MPOCJGCO_0737</name>
</gene>
<feature type="binding site" evidence="7">
    <location>
        <position position="16"/>
    </location>
    <ligand>
        <name>substrate</name>
    </ligand>
</feature>
<keyword evidence="4 7" id="KW-0665">Pyrimidine biosynthesis</keyword>
<dbReference type="InterPro" id="IPR047596">
    <property type="entry name" value="OMPdecase_bac"/>
</dbReference>
<dbReference type="EC" id="4.1.1.23" evidence="7"/>
<dbReference type="PROSITE" id="PS00156">
    <property type="entry name" value="OMPDECASE"/>
    <property type="match status" value="1"/>
</dbReference>
<dbReference type="NCBIfam" id="TIGR01740">
    <property type="entry name" value="pyrF"/>
    <property type="match status" value="1"/>
</dbReference>
<name>A0ABQ4TYI1_9HYPH</name>
<feature type="binding site" evidence="7">
    <location>
        <position position="210"/>
    </location>
    <ligand>
        <name>substrate</name>
    </ligand>
</feature>
<dbReference type="InterPro" id="IPR013785">
    <property type="entry name" value="Aldolase_TIM"/>
</dbReference>
<comment type="subunit">
    <text evidence="7">Homodimer.</text>
</comment>
<feature type="binding site" evidence="7">
    <location>
        <position position="38"/>
    </location>
    <ligand>
        <name>substrate</name>
    </ligand>
</feature>
<evidence type="ECO:0000256" key="7">
    <source>
        <dbReference type="HAMAP-Rule" id="MF_01200"/>
    </source>
</evidence>
<feature type="binding site" evidence="7">
    <location>
        <position position="119"/>
    </location>
    <ligand>
        <name>substrate</name>
    </ligand>
</feature>
<proteinExistence type="inferred from homology"/>
<dbReference type="Proteomes" id="UP001055057">
    <property type="component" value="Unassembled WGS sequence"/>
</dbReference>
<feature type="binding site" evidence="7">
    <location>
        <position position="180"/>
    </location>
    <ligand>
        <name>substrate</name>
    </ligand>
</feature>
<dbReference type="SUPFAM" id="SSF51366">
    <property type="entry name" value="Ribulose-phoshate binding barrel"/>
    <property type="match status" value="1"/>
</dbReference>
<comment type="caution">
    <text evidence="10">The sequence shown here is derived from an EMBL/GenBank/DDBJ whole genome shotgun (WGS) entry which is preliminary data.</text>
</comment>
<comment type="similarity">
    <text evidence="7">Belongs to the OMP decarboxylase family. Type 1 subfamily.</text>
</comment>
<evidence type="ECO:0000256" key="2">
    <source>
        <dbReference type="ARBA" id="ARBA00004861"/>
    </source>
</evidence>
<keyword evidence="11" id="KW-1185">Reference proteome</keyword>
<keyword evidence="5 7" id="KW-0456">Lyase</keyword>
<dbReference type="InterPro" id="IPR014732">
    <property type="entry name" value="OMPdecase"/>
</dbReference>
<protein>
    <recommendedName>
        <fullName evidence="7">Orotidine 5'-phosphate decarboxylase</fullName>
        <ecNumber evidence="7">4.1.1.23</ecNumber>
    </recommendedName>
    <alternativeName>
        <fullName evidence="7">OMP decarboxylase</fullName>
        <shortName evidence="7">OMPDCase</shortName>
        <shortName evidence="7">OMPdecase</shortName>
    </alternativeName>
</protein>
<comment type="catalytic activity">
    <reaction evidence="6 7 8">
        <text>orotidine 5'-phosphate + H(+) = UMP + CO2</text>
        <dbReference type="Rhea" id="RHEA:11596"/>
        <dbReference type="ChEBI" id="CHEBI:15378"/>
        <dbReference type="ChEBI" id="CHEBI:16526"/>
        <dbReference type="ChEBI" id="CHEBI:57538"/>
        <dbReference type="ChEBI" id="CHEBI:57865"/>
        <dbReference type="EC" id="4.1.1.23"/>
    </reaction>
</comment>
<accession>A0ABQ4TYI1</accession>
<dbReference type="RefSeq" id="WP_238181277.1">
    <property type="nucleotide sequence ID" value="NZ_BPRB01000044.1"/>
</dbReference>
<evidence type="ECO:0000256" key="8">
    <source>
        <dbReference type="RuleBase" id="RU000512"/>
    </source>
</evidence>
<dbReference type="EMBL" id="BPRB01000044">
    <property type="protein sequence ID" value="GJE58655.1"/>
    <property type="molecule type" value="Genomic_DNA"/>
</dbReference>
<dbReference type="HAMAP" id="MF_01200_B">
    <property type="entry name" value="OMPdecase_type1_B"/>
    <property type="match status" value="1"/>
</dbReference>
<evidence type="ECO:0000259" key="9">
    <source>
        <dbReference type="SMART" id="SM00934"/>
    </source>
</evidence>
<evidence type="ECO:0000256" key="1">
    <source>
        <dbReference type="ARBA" id="ARBA00002356"/>
    </source>
</evidence>
<evidence type="ECO:0000256" key="5">
    <source>
        <dbReference type="ARBA" id="ARBA00023239"/>
    </source>
</evidence>
<evidence type="ECO:0000256" key="3">
    <source>
        <dbReference type="ARBA" id="ARBA00022793"/>
    </source>
</evidence>
<comment type="pathway">
    <text evidence="2 7 8">Pyrimidine metabolism; UMP biosynthesis via de novo pathway; UMP from orotate: step 2/2.</text>
</comment>
<sequence length="230" mass="23642">MPNPTDSRDRLIVALDLPSVAEAEALIDRIGDAATFYKIGYRLGYSGGLALAERLAKAGLKVFIDLKLHDIGNTVEEGVRAVSGLGARFLTVHAYPQTMAAAVRGRGPDLKILAVTVLTSYDDADATEAGYGLPVAALVAKRAAQAREIGIDGIVCSAAEAASVRGIVGPDGLIVTPGIRPAGAEAGDQKRVMTPGQARAAGIDHVVVGRPITGAADPRAVVQSIVSELA</sequence>
<reference evidence="10" key="1">
    <citation type="journal article" date="2021" name="Front. Microbiol.">
        <title>Comprehensive Comparative Genomics and Phenotyping of Methylobacterium Species.</title>
        <authorList>
            <person name="Alessa O."/>
            <person name="Ogura Y."/>
            <person name="Fujitani Y."/>
            <person name="Takami H."/>
            <person name="Hayashi T."/>
            <person name="Sahin N."/>
            <person name="Tani A."/>
        </authorList>
    </citation>
    <scope>NUCLEOTIDE SEQUENCE</scope>
    <source>
        <strain evidence="10">DSM 23632</strain>
    </source>
</reference>
<evidence type="ECO:0000256" key="6">
    <source>
        <dbReference type="ARBA" id="ARBA00049157"/>
    </source>
</evidence>
<feature type="binding site" evidence="7">
    <location>
        <position position="189"/>
    </location>
    <ligand>
        <name>substrate</name>
    </ligand>
</feature>
<organism evidence="10 11">
    <name type="scientific">Methylobacterium trifolii</name>
    <dbReference type="NCBI Taxonomy" id="1003092"/>
    <lineage>
        <taxon>Bacteria</taxon>
        <taxon>Pseudomonadati</taxon>
        <taxon>Pseudomonadota</taxon>
        <taxon>Alphaproteobacteria</taxon>
        <taxon>Hyphomicrobiales</taxon>
        <taxon>Methylobacteriaceae</taxon>
        <taxon>Methylobacterium</taxon>
    </lineage>
</organism>
<dbReference type="InterPro" id="IPR001754">
    <property type="entry name" value="OMPdeCOase_dom"/>
</dbReference>
<reference evidence="10" key="2">
    <citation type="submission" date="2021-08" db="EMBL/GenBank/DDBJ databases">
        <authorList>
            <person name="Tani A."/>
            <person name="Ola A."/>
            <person name="Ogura Y."/>
            <person name="Katsura K."/>
            <person name="Hayashi T."/>
        </authorList>
    </citation>
    <scope>NUCLEOTIDE SEQUENCE</scope>
    <source>
        <strain evidence="10">DSM 23632</strain>
    </source>
</reference>
<evidence type="ECO:0000313" key="10">
    <source>
        <dbReference type="EMBL" id="GJE58655.1"/>
    </source>
</evidence>
<dbReference type="Pfam" id="PF00215">
    <property type="entry name" value="OMPdecase"/>
    <property type="match status" value="1"/>
</dbReference>
<dbReference type="PANTHER" id="PTHR32119">
    <property type="entry name" value="OROTIDINE 5'-PHOSPHATE DECARBOXYLASE"/>
    <property type="match status" value="1"/>
</dbReference>
<feature type="binding site" evidence="7">
    <location>
        <position position="209"/>
    </location>
    <ligand>
        <name>substrate</name>
    </ligand>
</feature>
<comment type="function">
    <text evidence="1 7">Catalyzes the decarboxylation of orotidine 5'-monophosphate (OMP) to uridine 5'-monophosphate (UMP).</text>
</comment>
<dbReference type="Gene3D" id="3.20.20.70">
    <property type="entry name" value="Aldolase class I"/>
    <property type="match status" value="1"/>
</dbReference>
<feature type="domain" description="Orotidine 5'-phosphate decarboxylase" evidence="9">
    <location>
        <begin position="10"/>
        <end position="225"/>
    </location>
</feature>
<dbReference type="SMART" id="SM00934">
    <property type="entry name" value="OMPdecase"/>
    <property type="match status" value="1"/>
</dbReference>
<keyword evidence="3 7" id="KW-0210">Decarboxylase</keyword>
<dbReference type="NCBIfam" id="NF001273">
    <property type="entry name" value="PRK00230.1"/>
    <property type="match status" value="1"/>
</dbReference>
<dbReference type="PANTHER" id="PTHR32119:SF2">
    <property type="entry name" value="OROTIDINE 5'-PHOSPHATE DECARBOXYLASE"/>
    <property type="match status" value="1"/>
</dbReference>
<dbReference type="InterPro" id="IPR018089">
    <property type="entry name" value="OMPdecase_AS"/>
</dbReference>
<feature type="active site" description="Proton donor" evidence="7">
    <location>
        <position position="67"/>
    </location>
</feature>
<feature type="binding site" evidence="7">
    <location>
        <begin position="65"/>
        <end position="74"/>
    </location>
    <ligand>
        <name>substrate</name>
    </ligand>
</feature>
<dbReference type="CDD" id="cd04725">
    <property type="entry name" value="OMP_decarboxylase_like"/>
    <property type="match status" value="1"/>
</dbReference>
<dbReference type="InterPro" id="IPR011060">
    <property type="entry name" value="RibuloseP-bd_barrel"/>
</dbReference>
<evidence type="ECO:0000313" key="11">
    <source>
        <dbReference type="Proteomes" id="UP001055057"/>
    </source>
</evidence>
<evidence type="ECO:0000256" key="4">
    <source>
        <dbReference type="ARBA" id="ARBA00022975"/>
    </source>
</evidence>